<feature type="compositionally biased region" description="Pro residues" evidence="1">
    <location>
        <begin position="1"/>
        <end position="12"/>
    </location>
</feature>
<evidence type="ECO:0000313" key="2">
    <source>
        <dbReference type="Proteomes" id="UP000887540"/>
    </source>
</evidence>
<organism evidence="2 3">
    <name type="scientific">Acrobeloides nanus</name>
    <dbReference type="NCBI Taxonomy" id="290746"/>
    <lineage>
        <taxon>Eukaryota</taxon>
        <taxon>Metazoa</taxon>
        <taxon>Ecdysozoa</taxon>
        <taxon>Nematoda</taxon>
        <taxon>Chromadorea</taxon>
        <taxon>Rhabditida</taxon>
        <taxon>Tylenchina</taxon>
        <taxon>Cephalobomorpha</taxon>
        <taxon>Cephaloboidea</taxon>
        <taxon>Cephalobidae</taxon>
        <taxon>Acrobeloides</taxon>
    </lineage>
</organism>
<proteinExistence type="predicted"/>
<keyword evidence="2" id="KW-1185">Reference proteome</keyword>
<feature type="region of interest" description="Disordered" evidence="1">
    <location>
        <begin position="1"/>
        <end position="51"/>
    </location>
</feature>
<feature type="compositionally biased region" description="Polar residues" evidence="1">
    <location>
        <begin position="37"/>
        <end position="51"/>
    </location>
</feature>
<name>A0A914E8L5_9BILA</name>
<feature type="compositionally biased region" description="Basic and acidic residues" evidence="1">
    <location>
        <begin position="24"/>
        <end position="35"/>
    </location>
</feature>
<evidence type="ECO:0000313" key="3">
    <source>
        <dbReference type="WBParaSite" id="ACRNAN_scaffold6302.g24207.t1"/>
    </source>
</evidence>
<dbReference type="WBParaSite" id="ACRNAN_scaffold6302.g24207.t1">
    <property type="protein sequence ID" value="ACRNAN_scaffold6302.g24207.t1"/>
    <property type="gene ID" value="ACRNAN_scaffold6302.g24207"/>
</dbReference>
<dbReference type="Proteomes" id="UP000887540">
    <property type="component" value="Unplaced"/>
</dbReference>
<reference evidence="3" key="1">
    <citation type="submission" date="2022-11" db="UniProtKB">
        <authorList>
            <consortium name="WormBaseParasite"/>
        </authorList>
    </citation>
    <scope>IDENTIFICATION</scope>
</reference>
<accession>A0A914E8L5</accession>
<sequence>MDPEKLSPPPSPFIKNGRVTISREPSKTPKMERKMSRSMNQSYKSRTTSLNENVWRGVGAAPHLDAPPEIKKTRSQATPGLRAMLYGLAMKTEKEEAALRKIQHKTHCKFC</sequence>
<dbReference type="AlphaFoldDB" id="A0A914E8L5"/>
<evidence type="ECO:0000256" key="1">
    <source>
        <dbReference type="SAM" id="MobiDB-lite"/>
    </source>
</evidence>
<protein>
    <submittedName>
        <fullName evidence="3">Uncharacterized protein</fullName>
    </submittedName>
</protein>